<evidence type="ECO:0000256" key="5">
    <source>
        <dbReference type="ARBA" id="ARBA00022777"/>
    </source>
</evidence>
<dbReference type="Gene3D" id="1.10.510.10">
    <property type="entry name" value="Transferase(Phosphotransferase) domain 1"/>
    <property type="match status" value="1"/>
</dbReference>
<evidence type="ECO:0000256" key="8">
    <source>
        <dbReference type="ARBA" id="ARBA00048679"/>
    </source>
</evidence>
<comment type="catalytic activity">
    <reaction evidence="7">
        <text>L-threonyl-[protein] + ATP = O-phospho-L-threonyl-[protein] + ADP + H(+)</text>
        <dbReference type="Rhea" id="RHEA:46608"/>
        <dbReference type="Rhea" id="RHEA-COMP:11060"/>
        <dbReference type="Rhea" id="RHEA-COMP:11605"/>
        <dbReference type="ChEBI" id="CHEBI:15378"/>
        <dbReference type="ChEBI" id="CHEBI:30013"/>
        <dbReference type="ChEBI" id="CHEBI:30616"/>
        <dbReference type="ChEBI" id="CHEBI:61977"/>
        <dbReference type="ChEBI" id="CHEBI:456216"/>
        <dbReference type="EC" id="2.7.11.1"/>
    </reaction>
</comment>
<dbReference type="Gene3D" id="3.30.200.20">
    <property type="entry name" value="Phosphorylase Kinase, domain 1"/>
    <property type="match status" value="1"/>
</dbReference>
<proteinExistence type="predicted"/>
<keyword evidence="3" id="KW-0808">Transferase</keyword>
<keyword evidence="13" id="KW-1185">Reference proteome</keyword>
<sequence length="599" mass="66010">MHMAVLQLPSAMSRRPSFRDPFTRAPLCGTKDRAGGTAVSSSVDSGPSRAPIKPPSPSLDALIRQPRSGFKLHNEPGEALPRPRNGSITLLKDVGNGLLKLMKRWTEKRTHRSADVRETATPKGPPPLRPPRCETVDSEVLDFIDQHVASGLGVPTAPSEIAVVPVGRVRRNGIALPPDVSSALLAAKHLQKPQLVDPRPCPSVPPLQKDGDASSSQIGDSLGSSASPPPSSSYWTVVQRNRIRLPHGSVRRWVTGGVLGAGGFGRVYLVYDTVARRQCAIKVVNIGKRMSESCCRGLINELRVLSLLGSEPQTSPFLLRPYSSDSNWAWRSSKLYLHILTEAYTGRDLFAYKQKLNFESLRLVCAELVLGLNHLHRHGIVHHDIKPLNILVTAKGHCVIADFGGARFMDATGKLTRDSDTMPIMTTAYAAPELTVLLQSDEVLEYDERADYWSLAATVVSLIMDDKYLPGAAADLHFMAYRLEKIRTEMIKMQAPVELLCFVTQILKIDPLLRPSYAELMTHSLFEHINWDDVLAQKDPAIPFVQEVVVEAHGWKFKTPKVHSSEGATADFLEELRKENFPLVEDDSYDVNADIAATS</sequence>
<evidence type="ECO:0000256" key="7">
    <source>
        <dbReference type="ARBA" id="ARBA00047899"/>
    </source>
</evidence>
<dbReference type="InterPro" id="IPR008271">
    <property type="entry name" value="Ser/Thr_kinase_AS"/>
</dbReference>
<organism evidence="12 13">
    <name type="scientific">Lentinus tigrinus ALCF2SS1-6</name>
    <dbReference type="NCBI Taxonomy" id="1328759"/>
    <lineage>
        <taxon>Eukaryota</taxon>
        <taxon>Fungi</taxon>
        <taxon>Dikarya</taxon>
        <taxon>Basidiomycota</taxon>
        <taxon>Agaricomycotina</taxon>
        <taxon>Agaricomycetes</taxon>
        <taxon>Polyporales</taxon>
        <taxon>Polyporaceae</taxon>
        <taxon>Lentinus</taxon>
    </lineage>
</organism>
<dbReference type="PANTHER" id="PTHR24356:SF1">
    <property type="entry name" value="SERINE_THREONINE-PROTEIN KINASE GREATWALL"/>
    <property type="match status" value="1"/>
</dbReference>
<feature type="binding site" evidence="9">
    <location>
        <position position="282"/>
    </location>
    <ligand>
        <name>ATP</name>
        <dbReference type="ChEBI" id="CHEBI:30616"/>
    </ligand>
</feature>
<feature type="region of interest" description="Disordered" evidence="10">
    <location>
        <begin position="108"/>
        <end position="132"/>
    </location>
</feature>
<feature type="region of interest" description="Disordered" evidence="10">
    <location>
        <begin position="194"/>
        <end position="233"/>
    </location>
</feature>
<name>A0A5C2SD51_9APHY</name>
<dbReference type="SMART" id="SM00220">
    <property type="entry name" value="S_TKc"/>
    <property type="match status" value="1"/>
</dbReference>
<dbReference type="InterPro" id="IPR011009">
    <property type="entry name" value="Kinase-like_dom_sf"/>
</dbReference>
<dbReference type="SUPFAM" id="SSF56112">
    <property type="entry name" value="Protein kinase-like (PK-like)"/>
    <property type="match status" value="1"/>
</dbReference>
<accession>A0A5C2SD51</accession>
<keyword evidence="2" id="KW-0723">Serine/threonine-protein kinase</keyword>
<dbReference type="InterPro" id="IPR050236">
    <property type="entry name" value="Ser_Thr_kinase_AGC"/>
</dbReference>
<dbReference type="Proteomes" id="UP000313359">
    <property type="component" value="Unassembled WGS sequence"/>
</dbReference>
<reference evidence="12" key="1">
    <citation type="journal article" date="2018" name="Genome Biol. Evol.">
        <title>Genomics and development of Lentinus tigrinus, a white-rot wood-decaying mushroom with dimorphic fruiting bodies.</title>
        <authorList>
            <person name="Wu B."/>
            <person name="Xu Z."/>
            <person name="Knudson A."/>
            <person name="Carlson A."/>
            <person name="Chen N."/>
            <person name="Kovaka S."/>
            <person name="LaButti K."/>
            <person name="Lipzen A."/>
            <person name="Pennachio C."/>
            <person name="Riley R."/>
            <person name="Schakwitz W."/>
            <person name="Umezawa K."/>
            <person name="Ohm R.A."/>
            <person name="Grigoriev I.V."/>
            <person name="Nagy L.G."/>
            <person name="Gibbons J."/>
            <person name="Hibbett D."/>
        </authorList>
    </citation>
    <scope>NUCLEOTIDE SEQUENCE [LARGE SCALE GENOMIC DNA]</scope>
    <source>
        <strain evidence="12">ALCF2SS1-6</strain>
    </source>
</reference>
<evidence type="ECO:0000313" key="13">
    <source>
        <dbReference type="Proteomes" id="UP000313359"/>
    </source>
</evidence>
<dbReference type="STRING" id="1328759.A0A5C2SD51"/>
<dbReference type="GO" id="GO:0004674">
    <property type="term" value="F:protein serine/threonine kinase activity"/>
    <property type="evidence" value="ECO:0007669"/>
    <property type="project" value="UniProtKB-KW"/>
</dbReference>
<evidence type="ECO:0000256" key="4">
    <source>
        <dbReference type="ARBA" id="ARBA00022741"/>
    </source>
</evidence>
<dbReference type="PROSITE" id="PS50011">
    <property type="entry name" value="PROTEIN_KINASE_DOM"/>
    <property type="match status" value="1"/>
</dbReference>
<protein>
    <recommendedName>
        <fullName evidence="1">non-specific serine/threonine protein kinase</fullName>
        <ecNumber evidence="1">2.7.11.1</ecNumber>
    </recommendedName>
</protein>
<evidence type="ECO:0000256" key="1">
    <source>
        <dbReference type="ARBA" id="ARBA00012513"/>
    </source>
</evidence>
<gene>
    <name evidence="12" type="ORF">L227DRAFT_600144</name>
</gene>
<feature type="compositionally biased region" description="Basic and acidic residues" evidence="10">
    <location>
        <begin position="108"/>
        <end position="120"/>
    </location>
</feature>
<dbReference type="CDD" id="cd00180">
    <property type="entry name" value="PKc"/>
    <property type="match status" value="1"/>
</dbReference>
<dbReference type="OrthoDB" id="10252171at2759"/>
<evidence type="ECO:0000256" key="2">
    <source>
        <dbReference type="ARBA" id="ARBA00022527"/>
    </source>
</evidence>
<dbReference type="EMBL" id="ML122261">
    <property type="protein sequence ID" value="RPD61703.1"/>
    <property type="molecule type" value="Genomic_DNA"/>
</dbReference>
<dbReference type="PROSITE" id="PS00108">
    <property type="entry name" value="PROTEIN_KINASE_ST"/>
    <property type="match status" value="1"/>
</dbReference>
<dbReference type="AlphaFoldDB" id="A0A5C2SD51"/>
<dbReference type="Pfam" id="PF00069">
    <property type="entry name" value="Pkinase"/>
    <property type="match status" value="1"/>
</dbReference>
<keyword evidence="6 9" id="KW-0067">ATP-binding</keyword>
<dbReference type="PANTHER" id="PTHR24356">
    <property type="entry name" value="SERINE/THREONINE-PROTEIN KINASE"/>
    <property type="match status" value="1"/>
</dbReference>
<comment type="catalytic activity">
    <reaction evidence="8">
        <text>L-seryl-[protein] + ATP = O-phospho-L-seryl-[protein] + ADP + H(+)</text>
        <dbReference type="Rhea" id="RHEA:17989"/>
        <dbReference type="Rhea" id="RHEA-COMP:9863"/>
        <dbReference type="Rhea" id="RHEA-COMP:11604"/>
        <dbReference type="ChEBI" id="CHEBI:15378"/>
        <dbReference type="ChEBI" id="CHEBI:29999"/>
        <dbReference type="ChEBI" id="CHEBI:30616"/>
        <dbReference type="ChEBI" id="CHEBI:83421"/>
        <dbReference type="ChEBI" id="CHEBI:456216"/>
        <dbReference type="EC" id="2.7.11.1"/>
    </reaction>
</comment>
<dbReference type="GO" id="GO:0005524">
    <property type="term" value="F:ATP binding"/>
    <property type="evidence" value="ECO:0007669"/>
    <property type="project" value="UniProtKB-UniRule"/>
</dbReference>
<dbReference type="InterPro" id="IPR000719">
    <property type="entry name" value="Prot_kinase_dom"/>
</dbReference>
<feature type="region of interest" description="Disordered" evidence="10">
    <location>
        <begin position="1"/>
        <end position="60"/>
    </location>
</feature>
<evidence type="ECO:0000313" key="12">
    <source>
        <dbReference type="EMBL" id="RPD61703.1"/>
    </source>
</evidence>
<feature type="compositionally biased region" description="Low complexity" evidence="10">
    <location>
        <begin position="213"/>
        <end position="226"/>
    </location>
</feature>
<evidence type="ECO:0000256" key="3">
    <source>
        <dbReference type="ARBA" id="ARBA00022679"/>
    </source>
</evidence>
<evidence type="ECO:0000259" key="11">
    <source>
        <dbReference type="PROSITE" id="PS50011"/>
    </source>
</evidence>
<dbReference type="PROSITE" id="PS00107">
    <property type="entry name" value="PROTEIN_KINASE_ATP"/>
    <property type="match status" value="1"/>
</dbReference>
<evidence type="ECO:0000256" key="10">
    <source>
        <dbReference type="SAM" id="MobiDB-lite"/>
    </source>
</evidence>
<dbReference type="InterPro" id="IPR017441">
    <property type="entry name" value="Protein_kinase_ATP_BS"/>
</dbReference>
<keyword evidence="4 9" id="KW-0547">Nucleotide-binding</keyword>
<evidence type="ECO:0000256" key="9">
    <source>
        <dbReference type="PROSITE-ProRule" id="PRU10141"/>
    </source>
</evidence>
<feature type="domain" description="Protein kinase" evidence="11">
    <location>
        <begin position="253"/>
        <end position="526"/>
    </location>
</feature>
<dbReference type="EC" id="2.7.11.1" evidence="1"/>
<evidence type="ECO:0000256" key="6">
    <source>
        <dbReference type="ARBA" id="ARBA00022840"/>
    </source>
</evidence>
<dbReference type="GO" id="GO:0035556">
    <property type="term" value="P:intracellular signal transduction"/>
    <property type="evidence" value="ECO:0007669"/>
    <property type="project" value="TreeGrafter"/>
</dbReference>
<keyword evidence="5 12" id="KW-0418">Kinase</keyword>